<dbReference type="VEuPathDB" id="MicrosporidiaDB:CWI39_0218p0030"/>
<evidence type="ECO:0000313" key="4">
    <source>
        <dbReference type="Proteomes" id="UP000291404"/>
    </source>
</evidence>
<evidence type="ECO:0000313" key="2">
    <source>
        <dbReference type="EMBL" id="TBU07654.1"/>
    </source>
</evidence>
<dbReference type="AlphaFoldDB" id="A0A4Q9LKA5"/>
<sequence length="480" mass="57146">MILFLWFITFIFEAQAKRNKKKGKVKKFIQKEKILTTDTNFLENIKVEDSSNTNKETKESFLECDFCNIIDETVVLKIPELVAIDDLENENRNDARDIQATNLTNEPNFNFVHDHFFYSQVYIDLHAYIGNLEIEFIFINIIYNRTITLTDIFQLINTGFTFKSLEIPEIMNIFIYVGECIQLRETNIDYSTFYDCYSIIPYKMAFFLKHLQLETKSLLISEFPSIFTLIFKIHNELNIEKTKNISYVSLYYYIKLVESLLVCDVSYFNSQFSVFSGNKIKLYKESDQFIFFREKFFFCIREIFSLVPNFTYQYYVHELCQTVMNNKILNAENNNSEENSSVASIYSIILMTRNRTAKTIYTLIKPESPINTTNIDDISLKIHDLTNFIERSQRGEYRKHLYVNIQLINSYFALFYNYDFFSKYFIRNYDEYQTTIKAIANLRKSLHDSEKICDPCFKKKLVYILKKLSTFYKISVKNIF</sequence>
<dbReference type="EMBL" id="PITI01000245">
    <property type="protein sequence ID" value="TBU07654.1"/>
    <property type="molecule type" value="Genomic_DNA"/>
</dbReference>
<accession>A0A4Q9LKA5</accession>
<organism evidence="3 4">
    <name type="scientific">Hamiltosporidium magnivora</name>
    <dbReference type="NCBI Taxonomy" id="148818"/>
    <lineage>
        <taxon>Eukaryota</taxon>
        <taxon>Fungi</taxon>
        <taxon>Fungi incertae sedis</taxon>
        <taxon>Microsporidia</taxon>
        <taxon>Dubosqiidae</taxon>
        <taxon>Hamiltosporidium</taxon>
    </lineage>
</organism>
<gene>
    <name evidence="3" type="ORF">CWI36_0108p0020</name>
    <name evidence="2" type="ORF">CWI36_0245p0020</name>
</gene>
<comment type="caution">
    <text evidence="3">The sequence shown here is derived from an EMBL/GenBank/DDBJ whole genome shotgun (WGS) entry which is preliminary data.</text>
</comment>
<dbReference type="VEuPathDB" id="MicrosporidiaDB:CWI36_0245p0020"/>
<feature type="signal peptide" evidence="1">
    <location>
        <begin position="1"/>
        <end position="16"/>
    </location>
</feature>
<reference evidence="3 4" key="1">
    <citation type="submission" date="2017-12" db="EMBL/GenBank/DDBJ databases">
        <authorList>
            <person name="Pombert J.-F."/>
            <person name="Haag K.L."/>
            <person name="Ebert D."/>
        </authorList>
    </citation>
    <scope>NUCLEOTIDE SEQUENCE [LARGE SCALE GENOMIC DNA]</scope>
    <source>
        <strain evidence="3">BE-OM-2</strain>
    </source>
</reference>
<evidence type="ECO:0000256" key="1">
    <source>
        <dbReference type="SAM" id="SignalP"/>
    </source>
</evidence>
<dbReference type="VEuPathDB" id="MicrosporidiaDB:CWI36_0108p0020"/>
<proteinExistence type="predicted"/>
<evidence type="ECO:0000313" key="3">
    <source>
        <dbReference type="EMBL" id="TBU08683.1"/>
    </source>
</evidence>
<dbReference type="EMBL" id="PITI01000108">
    <property type="protein sequence ID" value="TBU08683.1"/>
    <property type="molecule type" value="Genomic_DNA"/>
</dbReference>
<keyword evidence="4" id="KW-1185">Reference proteome</keyword>
<keyword evidence="1" id="KW-0732">Signal</keyword>
<dbReference type="Proteomes" id="UP000291404">
    <property type="component" value="Unassembled WGS sequence"/>
</dbReference>
<protein>
    <submittedName>
        <fullName evidence="3">Uncharacterized protein</fullName>
    </submittedName>
</protein>
<feature type="chain" id="PRO_5033445360" evidence="1">
    <location>
        <begin position="17"/>
        <end position="480"/>
    </location>
</feature>
<name>A0A4Q9LKA5_9MICR</name>